<feature type="transmembrane region" description="Helical" evidence="6">
    <location>
        <begin position="185"/>
        <end position="207"/>
    </location>
</feature>
<dbReference type="InterPro" id="IPR052337">
    <property type="entry name" value="SAT4-like"/>
</dbReference>
<sequence>MSLSPLGEPPAGTNLNADHGKLNYAPVIATYSLAVITVGLRFYTRFRVQTVKIGADDWVIAAALLPATAGLVLLVRANAYNGLGKHVWSIPPNEVVEMMRILFIFILFYVLTTPLVKLSILLFYRRIFVSYYWTQFAEPSGGRCVFKIYPFLVTQATVNMATDVLILVVPIPILWNLQMRRPQKILLSGIFLVGGIVCIASFIRIYYITFLKTPYDYTWVIGNFYLWSSIEPSIGILCACLPTLYPLLRSIVARISGNSLRRYSEALRNQDTASKRIYIGRQRPLDWDETLLTTHDVQVEMSGTRRDNAQDRHITVDTEFRIVEESNQLK</sequence>
<keyword evidence="2 6" id="KW-0812">Transmembrane</keyword>
<feature type="domain" description="Rhodopsin" evidence="7">
    <location>
        <begin position="131"/>
        <end position="249"/>
    </location>
</feature>
<keyword evidence="4 6" id="KW-0472">Membrane</keyword>
<dbReference type="EMBL" id="JAQJAE010000005">
    <property type="protein sequence ID" value="KAJ5592388.1"/>
    <property type="molecule type" value="Genomic_DNA"/>
</dbReference>
<evidence type="ECO:0000256" key="5">
    <source>
        <dbReference type="ARBA" id="ARBA00038359"/>
    </source>
</evidence>
<keyword evidence="3 6" id="KW-1133">Transmembrane helix</keyword>
<reference evidence="8" key="2">
    <citation type="submission" date="2023-01" db="EMBL/GenBank/DDBJ databases">
        <authorList>
            <person name="Petersen C."/>
        </authorList>
    </citation>
    <scope>NUCLEOTIDE SEQUENCE</scope>
    <source>
        <strain evidence="8">IBT 12815</strain>
    </source>
</reference>
<dbReference type="GO" id="GO:0016020">
    <property type="term" value="C:membrane"/>
    <property type="evidence" value="ECO:0007669"/>
    <property type="project" value="UniProtKB-SubCell"/>
</dbReference>
<feature type="transmembrane region" description="Helical" evidence="6">
    <location>
        <begin position="227"/>
        <end position="248"/>
    </location>
</feature>
<dbReference type="AlphaFoldDB" id="A0AAD6DSK6"/>
<comment type="caution">
    <text evidence="8">The sequence shown here is derived from an EMBL/GenBank/DDBJ whole genome shotgun (WGS) entry which is preliminary data.</text>
</comment>
<dbReference type="GeneID" id="81590588"/>
<evidence type="ECO:0000256" key="2">
    <source>
        <dbReference type="ARBA" id="ARBA00022692"/>
    </source>
</evidence>
<evidence type="ECO:0000256" key="3">
    <source>
        <dbReference type="ARBA" id="ARBA00022989"/>
    </source>
</evidence>
<gene>
    <name evidence="8" type="ORF">N7537_009292</name>
</gene>
<dbReference type="RefSeq" id="XP_056749014.1">
    <property type="nucleotide sequence ID" value="XM_056900346.1"/>
</dbReference>
<feature type="transmembrane region" description="Helical" evidence="6">
    <location>
        <begin position="55"/>
        <end position="79"/>
    </location>
</feature>
<evidence type="ECO:0000256" key="4">
    <source>
        <dbReference type="ARBA" id="ARBA00023136"/>
    </source>
</evidence>
<evidence type="ECO:0000259" key="7">
    <source>
        <dbReference type="Pfam" id="PF20684"/>
    </source>
</evidence>
<organism evidence="8 9">
    <name type="scientific">Penicillium hordei</name>
    <dbReference type="NCBI Taxonomy" id="40994"/>
    <lineage>
        <taxon>Eukaryota</taxon>
        <taxon>Fungi</taxon>
        <taxon>Dikarya</taxon>
        <taxon>Ascomycota</taxon>
        <taxon>Pezizomycotina</taxon>
        <taxon>Eurotiomycetes</taxon>
        <taxon>Eurotiomycetidae</taxon>
        <taxon>Eurotiales</taxon>
        <taxon>Aspergillaceae</taxon>
        <taxon>Penicillium</taxon>
    </lineage>
</organism>
<dbReference type="PANTHER" id="PTHR33048">
    <property type="entry name" value="PTH11-LIKE INTEGRAL MEMBRANE PROTEIN (AFU_ORTHOLOGUE AFUA_5G11245)"/>
    <property type="match status" value="1"/>
</dbReference>
<evidence type="ECO:0000256" key="1">
    <source>
        <dbReference type="ARBA" id="ARBA00004141"/>
    </source>
</evidence>
<feature type="transmembrane region" description="Helical" evidence="6">
    <location>
        <begin position="99"/>
        <end position="124"/>
    </location>
</feature>
<evidence type="ECO:0000313" key="8">
    <source>
        <dbReference type="EMBL" id="KAJ5592388.1"/>
    </source>
</evidence>
<keyword evidence="9" id="KW-1185">Reference proteome</keyword>
<evidence type="ECO:0000313" key="9">
    <source>
        <dbReference type="Proteomes" id="UP001213799"/>
    </source>
</evidence>
<dbReference type="PANTHER" id="PTHR33048:SF163">
    <property type="entry name" value="INTEGRAL MEMBRANE PROTEIN (AFU_ORTHOLOGUE AFUA_8G05510)"/>
    <property type="match status" value="1"/>
</dbReference>
<feature type="transmembrane region" description="Helical" evidence="6">
    <location>
        <begin position="24"/>
        <end position="43"/>
    </location>
</feature>
<proteinExistence type="inferred from homology"/>
<dbReference type="Proteomes" id="UP001213799">
    <property type="component" value="Unassembled WGS sequence"/>
</dbReference>
<dbReference type="Pfam" id="PF20684">
    <property type="entry name" value="Fung_rhodopsin"/>
    <property type="match status" value="1"/>
</dbReference>
<name>A0AAD6DSK6_9EURO</name>
<evidence type="ECO:0000256" key="6">
    <source>
        <dbReference type="SAM" id="Phobius"/>
    </source>
</evidence>
<accession>A0AAD6DSK6</accession>
<dbReference type="InterPro" id="IPR049326">
    <property type="entry name" value="Rhodopsin_dom_fungi"/>
</dbReference>
<comment type="similarity">
    <text evidence="5">Belongs to the SAT4 family.</text>
</comment>
<protein>
    <recommendedName>
        <fullName evidence="7">Rhodopsin domain-containing protein</fullName>
    </recommendedName>
</protein>
<comment type="subcellular location">
    <subcellularLocation>
        <location evidence="1">Membrane</location>
        <topology evidence="1">Multi-pass membrane protein</topology>
    </subcellularLocation>
</comment>
<reference evidence="8" key="1">
    <citation type="journal article" date="2023" name="IMA Fungus">
        <title>Comparative genomic study of the Penicillium genus elucidates a diverse pangenome and 15 lateral gene transfer events.</title>
        <authorList>
            <person name="Petersen C."/>
            <person name="Sorensen T."/>
            <person name="Nielsen M.R."/>
            <person name="Sondergaard T.E."/>
            <person name="Sorensen J.L."/>
            <person name="Fitzpatrick D.A."/>
            <person name="Frisvad J.C."/>
            <person name="Nielsen K.L."/>
        </authorList>
    </citation>
    <scope>NUCLEOTIDE SEQUENCE</scope>
    <source>
        <strain evidence="8">IBT 12815</strain>
    </source>
</reference>